<protein>
    <recommendedName>
        <fullName evidence="3">ER-bound oxygenase mpaB/mpaB'/Rubber oxygenase catalytic domain-containing protein</fullName>
    </recommendedName>
</protein>
<gene>
    <name evidence="1" type="ORF">Daesc_001934</name>
</gene>
<reference evidence="1 2" key="1">
    <citation type="journal article" date="2024" name="Front Chem Biol">
        <title>Unveiling the potential of Daldinia eschscholtzii MFLUCC 19-0629 through bioactivity and bioinformatics studies for enhanced sustainable agriculture production.</title>
        <authorList>
            <person name="Brooks S."/>
            <person name="Weaver J.A."/>
            <person name="Klomchit A."/>
            <person name="Alharthi S.A."/>
            <person name="Onlamun T."/>
            <person name="Nurani R."/>
            <person name="Vong T.K."/>
            <person name="Alberti F."/>
            <person name="Greco C."/>
        </authorList>
    </citation>
    <scope>NUCLEOTIDE SEQUENCE [LARGE SCALE GENOMIC DNA]</scope>
    <source>
        <strain evidence="1">MFLUCC 19-0629</strain>
    </source>
</reference>
<dbReference type="EMBL" id="JBANMG010000002">
    <property type="protein sequence ID" value="KAK6956655.1"/>
    <property type="molecule type" value="Genomic_DNA"/>
</dbReference>
<evidence type="ECO:0000313" key="1">
    <source>
        <dbReference type="EMBL" id="KAK6956655.1"/>
    </source>
</evidence>
<evidence type="ECO:0008006" key="3">
    <source>
        <dbReference type="Google" id="ProtNLM"/>
    </source>
</evidence>
<name>A0AAX6MVL4_9PEZI</name>
<proteinExistence type="predicted"/>
<accession>A0AAX6MVL4</accession>
<dbReference type="InterPro" id="IPR046366">
    <property type="entry name" value="MPAB"/>
</dbReference>
<evidence type="ECO:0000313" key="2">
    <source>
        <dbReference type="Proteomes" id="UP001369815"/>
    </source>
</evidence>
<organism evidence="1 2">
    <name type="scientific">Daldinia eschscholtzii</name>
    <dbReference type="NCBI Taxonomy" id="292717"/>
    <lineage>
        <taxon>Eukaryota</taxon>
        <taxon>Fungi</taxon>
        <taxon>Dikarya</taxon>
        <taxon>Ascomycota</taxon>
        <taxon>Pezizomycotina</taxon>
        <taxon>Sordariomycetes</taxon>
        <taxon>Xylariomycetidae</taxon>
        <taxon>Xylariales</taxon>
        <taxon>Hypoxylaceae</taxon>
        <taxon>Daldinia</taxon>
    </lineage>
</organism>
<comment type="caution">
    <text evidence="1">The sequence shown here is derived from an EMBL/GenBank/DDBJ whole genome shotgun (WGS) entry which is preliminary data.</text>
</comment>
<dbReference type="PANTHER" id="PTHR36124:SF1">
    <property type="entry name" value="ER-BOUND OXYGENASE MPAB_MPAB'_RUBBER OXYGENASE CATALYTIC DOMAIN-CONTAINING PROTEIN"/>
    <property type="match status" value="1"/>
</dbReference>
<dbReference type="PANTHER" id="PTHR36124">
    <property type="match status" value="1"/>
</dbReference>
<sequence>MEQIRQLKFAAGLAKIMETFHNFTRPPGDIGALLEKNYPYPPWRVLVPTAIVAYLSLVQLLRFRAIRILERKYAAYVEDPYKLNYRQAAEIMRLHQLYDMPFLFYFGTQWALVKSYGMSSGTPLLVRTRQLCDPIRVGRRAEDTALLLLELLVGDIDSERGRRALARLNWIHGLYASHIKEYDYVHTLALFVFEPARWIDRYDWRPLTRLEKIAYFVYWRELARRMGFGDLVPETLEELEEWKEQYEAEHMHYIPENHMVATATVDLFMRTIPAFLRGFVGALFLSFIDEKPVRDALGFPDPSQWATLLTTGFFQLRGFILRHFFLPRIAPIDPVARPGEDGRLYREPRWIAFEPWYVANTWYNRVVLWLMSGGKLAPGGKYEGRGYAPEELGPVEFKDKGIKEVLREAEIMKMYAIEKNEIIGAGCPFAFGR</sequence>
<dbReference type="GO" id="GO:0016491">
    <property type="term" value="F:oxidoreductase activity"/>
    <property type="evidence" value="ECO:0007669"/>
    <property type="project" value="InterPro"/>
</dbReference>
<dbReference type="Proteomes" id="UP001369815">
    <property type="component" value="Unassembled WGS sequence"/>
</dbReference>
<keyword evidence="2" id="KW-1185">Reference proteome</keyword>
<dbReference type="AlphaFoldDB" id="A0AAX6MVL4"/>